<keyword evidence="9" id="KW-1185">Reference proteome</keyword>
<dbReference type="AlphaFoldDB" id="A0A5C6FUN6"/>
<evidence type="ECO:0000259" key="5">
    <source>
        <dbReference type="Pfam" id="PF08281"/>
    </source>
</evidence>
<reference evidence="8 9" key="1">
    <citation type="submission" date="2019-02" db="EMBL/GenBank/DDBJ databases">
        <title>Deep-cultivation of Planctomycetes and their phenomic and genomic characterization uncovers novel biology.</title>
        <authorList>
            <person name="Wiegand S."/>
            <person name="Jogler M."/>
            <person name="Boedeker C."/>
            <person name="Pinto D."/>
            <person name="Vollmers J."/>
            <person name="Rivas-Marin E."/>
            <person name="Kohn T."/>
            <person name="Peeters S.H."/>
            <person name="Heuer A."/>
            <person name="Rast P."/>
            <person name="Oberbeckmann S."/>
            <person name="Bunk B."/>
            <person name="Jeske O."/>
            <person name="Meyerdierks A."/>
            <person name="Storesund J.E."/>
            <person name="Kallscheuer N."/>
            <person name="Luecker S."/>
            <person name="Lage O.M."/>
            <person name="Pohl T."/>
            <person name="Merkel B.J."/>
            <person name="Hornburger P."/>
            <person name="Mueller R.-W."/>
            <person name="Bruemmer F."/>
            <person name="Labrenz M."/>
            <person name="Spormann A.M."/>
            <person name="Op Den Camp H."/>
            <person name="Overmann J."/>
            <person name="Amann R."/>
            <person name="Jetten M.S.M."/>
            <person name="Mascher T."/>
            <person name="Medema M.H."/>
            <person name="Devos D.P."/>
            <person name="Kaster A.-K."/>
            <person name="Ovreas L."/>
            <person name="Rohde M."/>
            <person name="Galperin M.Y."/>
            <person name="Jogler C."/>
        </authorList>
    </citation>
    <scope>NUCLEOTIDE SEQUENCE [LARGE SCALE GENOMIC DNA]</scope>
    <source>
        <strain evidence="6 9">Pan14r</strain>
        <strain evidence="7 8">V7</strain>
    </source>
</reference>
<protein>
    <submittedName>
        <fullName evidence="7">ECF RNA polymerase sigma-E factor</fullName>
    </submittedName>
</protein>
<evidence type="ECO:0000256" key="2">
    <source>
        <dbReference type="ARBA" id="ARBA00023082"/>
    </source>
</evidence>
<dbReference type="SUPFAM" id="SSF88659">
    <property type="entry name" value="Sigma3 and sigma4 domains of RNA polymerase sigma factors"/>
    <property type="match status" value="1"/>
</dbReference>
<evidence type="ECO:0000313" key="8">
    <source>
        <dbReference type="Proteomes" id="UP000316476"/>
    </source>
</evidence>
<dbReference type="EMBL" id="SJPZ01000001">
    <property type="protein sequence ID" value="TWU66697.1"/>
    <property type="molecule type" value="Genomic_DNA"/>
</dbReference>
<keyword evidence="1" id="KW-0805">Transcription regulation</keyword>
<dbReference type="GO" id="GO:0006352">
    <property type="term" value="P:DNA-templated transcription initiation"/>
    <property type="evidence" value="ECO:0007669"/>
    <property type="project" value="InterPro"/>
</dbReference>
<evidence type="ECO:0000256" key="4">
    <source>
        <dbReference type="ARBA" id="ARBA00023163"/>
    </source>
</evidence>
<keyword evidence="2" id="KW-0731">Sigma factor</keyword>
<accession>A0A5C6FUN6</accession>
<accession>A0A5C5Y0R3</accession>
<organism evidence="7 8">
    <name type="scientific">Crateriforma conspicua</name>
    <dbReference type="NCBI Taxonomy" id="2527996"/>
    <lineage>
        <taxon>Bacteria</taxon>
        <taxon>Pseudomonadati</taxon>
        <taxon>Planctomycetota</taxon>
        <taxon>Planctomycetia</taxon>
        <taxon>Planctomycetales</taxon>
        <taxon>Planctomycetaceae</taxon>
        <taxon>Crateriforma</taxon>
    </lineage>
</organism>
<feature type="domain" description="RNA polymerase sigma factor 70 region 4 type 2" evidence="5">
    <location>
        <begin position="156"/>
        <end position="205"/>
    </location>
</feature>
<dbReference type="Proteomes" id="UP000316476">
    <property type="component" value="Unassembled WGS sequence"/>
</dbReference>
<dbReference type="NCBIfam" id="TIGR02937">
    <property type="entry name" value="sigma70-ECF"/>
    <property type="match status" value="1"/>
</dbReference>
<evidence type="ECO:0000256" key="1">
    <source>
        <dbReference type="ARBA" id="ARBA00023015"/>
    </source>
</evidence>
<evidence type="ECO:0000313" key="6">
    <source>
        <dbReference type="EMBL" id="TWT69336.1"/>
    </source>
</evidence>
<keyword evidence="3" id="KW-0238">DNA-binding</keyword>
<dbReference type="InterPro" id="IPR013325">
    <property type="entry name" value="RNA_pol_sigma_r2"/>
</dbReference>
<keyword evidence="4" id="KW-0804">Transcription</keyword>
<evidence type="ECO:0000256" key="3">
    <source>
        <dbReference type="ARBA" id="ARBA00023125"/>
    </source>
</evidence>
<dbReference type="InterPro" id="IPR013249">
    <property type="entry name" value="RNA_pol_sigma70_r4_t2"/>
</dbReference>
<evidence type="ECO:0000313" key="7">
    <source>
        <dbReference type="EMBL" id="TWU66697.1"/>
    </source>
</evidence>
<dbReference type="SUPFAM" id="SSF88946">
    <property type="entry name" value="Sigma2 domain of RNA polymerase sigma factors"/>
    <property type="match status" value="1"/>
</dbReference>
<gene>
    <name evidence="7" type="primary">rpoE_3</name>
    <name evidence="6" type="ORF">Pan14r_16210</name>
    <name evidence="7" type="ORF">V7x_22680</name>
</gene>
<dbReference type="Pfam" id="PF08281">
    <property type="entry name" value="Sigma70_r4_2"/>
    <property type="match status" value="1"/>
</dbReference>
<dbReference type="InterPro" id="IPR013324">
    <property type="entry name" value="RNA_pol_sigma_r3/r4-like"/>
</dbReference>
<dbReference type="PANTHER" id="PTHR30385">
    <property type="entry name" value="SIGMA FACTOR F FLAGELLAR"/>
    <property type="match status" value="1"/>
</dbReference>
<comment type="caution">
    <text evidence="7">The sequence shown here is derived from an EMBL/GenBank/DDBJ whole genome shotgun (WGS) entry which is preliminary data.</text>
</comment>
<dbReference type="InterPro" id="IPR014284">
    <property type="entry name" value="RNA_pol_sigma-70_dom"/>
</dbReference>
<evidence type="ECO:0000313" key="9">
    <source>
        <dbReference type="Proteomes" id="UP000317238"/>
    </source>
</evidence>
<dbReference type="PANTHER" id="PTHR30385:SF8">
    <property type="entry name" value="RNA POLYMERASE SIGMA-E FACTOR"/>
    <property type="match status" value="1"/>
</dbReference>
<dbReference type="Gene3D" id="1.10.10.10">
    <property type="entry name" value="Winged helix-like DNA-binding domain superfamily/Winged helix DNA-binding domain"/>
    <property type="match status" value="1"/>
</dbReference>
<dbReference type="InterPro" id="IPR014326">
    <property type="entry name" value="RNA_pol_sigma-70_Plancto"/>
</dbReference>
<dbReference type="GO" id="GO:0016987">
    <property type="term" value="F:sigma factor activity"/>
    <property type="evidence" value="ECO:0007669"/>
    <property type="project" value="UniProtKB-KW"/>
</dbReference>
<name>A0A5C6FUN6_9PLAN</name>
<dbReference type="InterPro" id="IPR036388">
    <property type="entry name" value="WH-like_DNA-bd_sf"/>
</dbReference>
<dbReference type="GO" id="GO:0003677">
    <property type="term" value="F:DNA binding"/>
    <property type="evidence" value="ECO:0007669"/>
    <property type="project" value="UniProtKB-KW"/>
</dbReference>
<dbReference type="Proteomes" id="UP000317238">
    <property type="component" value="Unassembled WGS sequence"/>
</dbReference>
<dbReference type="Gene3D" id="1.10.1740.10">
    <property type="match status" value="1"/>
</dbReference>
<proteinExistence type="predicted"/>
<dbReference type="EMBL" id="SJPL01000001">
    <property type="protein sequence ID" value="TWT69336.1"/>
    <property type="molecule type" value="Genomic_DNA"/>
</dbReference>
<dbReference type="RefSeq" id="WP_145299087.1">
    <property type="nucleotide sequence ID" value="NZ_CP036319.1"/>
</dbReference>
<dbReference type="NCBIfam" id="TIGR02984">
    <property type="entry name" value="Sig-70_plancto1"/>
    <property type="match status" value="1"/>
</dbReference>
<sequence length="216" mass="24258">MPTLSPDESSDTAVSVPQLIGRVRRGDADSLGALLQLYRGYLSVLAATRLDQRLRPRLNPSDLVQETMLAAHRDFPSFRGNSEGEWLTWLRQILCNCVSHAVEAHVLAQKRDVRREVRLDPQIDVSGDGPIGLINVLAAAGDTPSRDAGRKEIALRLTQQLDRLKPDYRQVIVYRNLEGLSFDDIAQRMGRKPGTVRMLWVRAIERFKTVCDSPAF</sequence>
<dbReference type="OrthoDB" id="265297at2"/>
<dbReference type="CDD" id="cd06171">
    <property type="entry name" value="Sigma70_r4"/>
    <property type="match status" value="1"/>
</dbReference>